<name>A0A1X7DU06_9PROT</name>
<dbReference type="EMBL" id="FXAK01000001">
    <property type="protein sequence ID" value="SMF21449.1"/>
    <property type="molecule type" value="Genomic_DNA"/>
</dbReference>
<dbReference type="InterPro" id="IPR047650">
    <property type="entry name" value="Transpos_IS110"/>
</dbReference>
<dbReference type="STRING" id="286727.SAMN02982917_0978"/>
<evidence type="ECO:0000313" key="3">
    <source>
        <dbReference type="EMBL" id="SMF21449.1"/>
    </source>
</evidence>
<dbReference type="Proteomes" id="UP000192936">
    <property type="component" value="Unassembled WGS sequence"/>
</dbReference>
<accession>A0A1X7DU06</accession>
<gene>
    <name evidence="3" type="ORF">SAMN02982917_0978</name>
</gene>
<dbReference type="PANTHER" id="PTHR33055:SF3">
    <property type="entry name" value="PUTATIVE TRANSPOSASE FOR IS117-RELATED"/>
    <property type="match status" value="1"/>
</dbReference>
<dbReference type="InterPro" id="IPR002525">
    <property type="entry name" value="Transp_IS110-like_N"/>
</dbReference>
<evidence type="ECO:0000259" key="2">
    <source>
        <dbReference type="Pfam" id="PF02371"/>
    </source>
</evidence>
<feature type="domain" description="Transposase IS110-like N-terminal" evidence="1">
    <location>
        <begin position="8"/>
        <end position="152"/>
    </location>
</feature>
<evidence type="ECO:0000313" key="4">
    <source>
        <dbReference type="Proteomes" id="UP000192936"/>
    </source>
</evidence>
<dbReference type="AlphaFoldDB" id="A0A1X7DU06"/>
<reference evidence="3 4" key="1">
    <citation type="submission" date="2017-04" db="EMBL/GenBank/DDBJ databases">
        <authorList>
            <person name="Afonso C.L."/>
            <person name="Miller P.J."/>
            <person name="Scott M.A."/>
            <person name="Spackman E."/>
            <person name="Goraichik I."/>
            <person name="Dimitrov K.M."/>
            <person name="Suarez D.L."/>
            <person name="Swayne D.E."/>
        </authorList>
    </citation>
    <scope>NUCLEOTIDE SEQUENCE [LARGE SCALE GENOMIC DNA]</scope>
    <source>
        <strain evidence="3 4">A2P</strain>
    </source>
</reference>
<dbReference type="Pfam" id="PF01548">
    <property type="entry name" value="DEDD_Tnp_IS110"/>
    <property type="match status" value="1"/>
</dbReference>
<feature type="domain" description="Transposase IS116/IS110/IS902 C-terminal" evidence="2">
    <location>
        <begin position="196"/>
        <end position="276"/>
    </location>
</feature>
<dbReference type="PANTHER" id="PTHR33055">
    <property type="entry name" value="TRANSPOSASE FOR INSERTION SEQUENCE ELEMENT IS1111A"/>
    <property type="match status" value="1"/>
</dbReference>
<dbReference type="NCBIfam" id="NF033542">
    <property type="entry name" value="transpos_IS110"/>
    <property type="match status" value="1"/>
</dbReference>
<dbReference type="GO" id="GO:0003677">
    <property type="term" value="F:DNA binding"/>
    <property type="evidence" value="ECO:0007669"/>
    <property type="project" value="InterPro"/>
</dbReference>
<dbReference type="InterPro" id="IPR003346">
    <property type="entry name" value="Transposase_20"/>
</dbReference>
<organism evidence="3 4">
    <name type="scientific">Azospirillum oryzae</name>
    <dbReference type="NCBI Taxonomy" id="286727"/>
    <lineage>
        <taxon>Bacteria</taxon>
        <taxon>Pseudomonadati</taxon>
        <taxon>Pseudomonadota</taxon>
        <taxon>Alphaproteobacteria</taxon>
        <taxon>Rhodospirillales</taxon>
        <taxon>Azospirillaceae</taxon>
        <taxon>Azospirillum</taxon>
    </lineage>
</organism>
<dbReference type="GO" id="GO:0004803">
    <property type="term" value="F:transposase activity"/>
    <property type="evidence" value="ECO:0007669"/>
    <property type="project" value="InterPro"/>
</dbReference>
<dbReference type="GO" id="GO:0006313">
    <property type="term" value="P:DNA transposition"/>
    <property type="evidence" value="ECO:0007669"/>
    <property type="project" value="InterPro"/>
</dbReference>
<evidence type="ECO:0000259" key="1">
    <source>
        <dbReference type="Pfam" id="PF01548"/>
    </source>
</evidence>
<protein>
    <submittedName>
        <fullName evidence="3">Transposase</fullName>
    </submittedName>
</protein>
<sequence length="316" mass="34715">MALLLIFVGIDVSKDALDVHLLPGNASWRVDNTEQGWKQLMAWLERHGEPAQITIALEASGGFEKGCARKFAEAGYTVSILDPVRVRRFAEAAGQFAKTDAIDARVIARFAQTFTTTPAVFDQATERLAETVRWRRQLIEQKTALDNQLRGLTSTSLRRATRGLLTRLETLIERISDEIAKQIQANPAWTAVTKPIHSIKGVGPVTVATLLAELPELGRLDRRKIAALVGVCPYTRQSGKSDAKRMIRGGRLGLRNALYMAALTAMRYDPTLKAFSERLRAAGKPGKVAVVAVIHKMLTILNARVRDALAAIPTNT</sequence>
<dbReference type="Pfam" id="PF02371">
    <property type="entry name" value="Transposase_20"/>
    <property type="match status" value="1"/>
</dbReference>
<proteinExistence type="predicted"/>